<dbReference type="PANTHER" id="PTHR36001">
    <property type="entry name" value="CTAGE FAMILY PROTEIN-RELATED"/>
    <property type="match status" value="1"/>
</dbReference>
<sequence length="82" mass="9145">MAEQELKGFEVELNLNETSIQTIEAKISLIQDEISAIGKAMVSWKSVFQNIGHVIPIILWHRILPLTSPDCLWDVAKASADV</sequence>
<evidence type="ECO:0000313" key="2">
    <source>
        <dbReference type="Proteomes" id="UP001370490"/>
    </source>
</evidence>
<dbReference type="EMBL" id="JBAMMX010000016">
    <property type="protein sequence ID" value="KAK6925257.1"/>
    <property type="molecule type" value="Genomic_DNA"/>
</dbReference>
<reference evidence="1 2" key="1">
    <citation type="submission" date="2023-12" db="EMBL/GenBank/DDBJ databases">
        <title>A high-quality genome assembly for Dillenia turbinata (Dilleniales).</title>
        <authorList>
            <person name="Chanderbali A."/>
        </authorList>
    </citation>
    <scope>NUCLEOTIDE SEQUENCE [LARGE SCALE GENOMIC DNA]</scope>
    <source>
        <strain evidence="1">LSX21</strain>
        <tissue evidence="1">Leaf</tissue>
    </source>
</reference>
<protein>
    <submittedName>
        <fullName evidence="1">Uncharacterized protein</fullName>
    </submittedName>
</protein>
<dbReference type="Proteomes" id="UP001370490">
    <property type="component" value="Unassembled WGS sequence"/>
</dbReference>
<gene>
    <name evidence="1" type="ORF">RJ641_009583</name>
</gene>
<dbReference type="InterPro" id="IPR053327">
    <property type="entry name" value="KIP"/>
</dbReference>
<accession>A0AAN8VD66</accession>
<comment type="caution">
    <text evidence="1">The sequence shown here is derived from an EMBL/GenBank/DDBJ whole genome shotgun (WGS) entry which is preliminary data.</text>
</comment>
<dbReference type="AlphaFoldDB" id="A0AAN8VD66"/>
<evidence type="ECO:0000313" key="1">
    <source>
        <dbReference type="EMBL" id="KAK6925257.1"/>
    </source>
</evidence>
<proteinExistence type="predicted"/>
<organism evidence="1 2">
    <name type="scientific">Dillenia turbinata</name>
    <dbReference type="NCBI Taxonomy" id="194707"/>
    <lineage>
        <taxon>Eukaryota</taxon>
        <taxon>Viridiplantae</taxon>
        <taxon>Streptophyta</taxon>
        <taxon>Embryophyta</taxon>
        <taxon>Tracheophyta</taxon>
        <taxon>Spermatophyta</taxon>
        <taxon>Magnoliopsida</taxon>
        <taxon>eudicotyledons</taxon>
        <taxon>Gunneridae</taxon>
        <taxon>Pentapetalae</taxon>
        <taxon>Dilleniales</taxon>
        <taxon>Dilleniaceae</taxon>
        <taxon>Dillenia</taxon>
    </lineage>
</organism>
<keyword evidence="2" id="KW-1185">Reference proteome</keyword>
<dbReference type="PANTHER" id="PTHR36001:SF2">
    <property type="entry name" value="CTAGE FAMILY PROTEIN-RELATED"/>
    <property type="match status" value="1"/>
</dbReference>
<name>A0AAN8VD66_9MAGN</name>